<name>A0A1W1BEY1_9ZZZZ</name>
<protein>
    <recommendedName>
        <fullName evidence="3">bis(5'-nucleosyl)-tetraphosphatase (symmetrical)</fullName>
        <ecNumber evidence="3">3.6.1.41</ecNumber>
    </recommendedName>
    <alternativeName>
        <fullName evidence="6">Ap4A hydrolase</fullName>
    </alternativeName>
    <alternativeName>
        <fullName evidence="5">Diadenosine 5',5'''-P1,P4-tetraphosphate pyrophosphohydrolase</fullName>
    </alternativeName>
    <alternativeName>
        <fullName evidence="7">Diadenosine tetraphosphatase</fullName>
    </alternativeName>
</protein>
<dbReference type="NCBIfam" id="NF001204">
    <property type="entry name" value="PRK00166.1"/>
    <property type="match status" value="1"/>
</dbReference>
<dbReference type="EMBL" id="FPHJ01000004">
    <property type="protein sequence ID" value="SFV52106.1"/>
    <property type="molecule type" value="Genomic_DNA"/>
</dbReference>
<evidence type="ECO:0000313" key="10">
    <source>
        <dbReference type="EMBL" id="SFV52106.1"/>
    </source>
</evidence>
<evidence type="ECO:0000256" key="3">
    <source>
        <dbReference type="ARBA" id="ARBA00012506"/>
    </source>
</evidence>
<evidence type="ECO:0000256" key="2">
    <source>
        <dbReference type="ARBA" id="ARBA00005419"/>
    </source>
</evidence>
<comment type="catalytic activity">
    <reaction evidence="8">
        <text>P(1),P(4)-bis(5'-adenosyl) tetraphosphate + H2O = 2 ADP + 2 H(+)</text>
        <dbReference type="Rhea" id="RHEA:24252"/>
        <dbReference type="ChEBI" id="CHEBI:15377"/>
        <dbReference type="ChEBI" id="CHEBI:15378"/>
        <dbReference type="ChEBI" id="CHEBI:58141"/>
        <dbReference type="ChEBI" id="CHEBI:456216"/>
        <dbReference type="EC" id="3.6.1.41"/>
    </reaction>
</comment>
<evidence type="ECO:0000256" key="7">
    <source>
        <dbReference type="ARBA" id="ARBA00033210"/>
    </source>
</evidence>
<accession>A0A1W1BEY1</accession>
<dbReference type="Gene3D" id="3.60.21.10">
    <property type="match status" value="1"/>
</dbReference>
<evidence type="ECO:0000256" key="5">
    <source>
        <dbReference type="ARBA" id="ARBA00031248"/>
    </source>
</evidence>
<evidence type="ECO:0000256" key="8">
    <source>
        <dbReference type="ARBA" id="ARBA00049417"/>
    </source>
</evidence>
<evidence type="ECO:0000256" key="4">
    <source>
        <dbReference type="ARBA" id="ARBA00022801"/>
    </source>
</evidence>
<dbReference type="PANTHER" id="PTHR40942:SF4">
    <property type="entry name" value="CYTOCHROME C5"/>
    <property type="match status" value="1"/>
</dbReference>
<dbReference type="GO" id="GO:0008803">
    <property type="term" value="F:bis(5'-nucleosyl)-tetraphosphatase (symmetrical) activity"/>
    <property type="evidence" value="ECO:0007669"/>
    <property type="project" value="UniProtKB-EC"/>
</dbReference>
<sequence>MADYAIGDVQGCFTQLQKLLKKINFSIDKDRLFFLGDVVNRGPQSLETLKFIKNLKDNAKMVLGNHDIHLLVCALTDKKPNKKDTFNDILITKNKYKLLDFLRQQPLVIEHDNNLLVHAGIPHLWSKEKLLKQAQAVEKKLKSSDASLFLSKIYNDEPKKFTAKLNNLQKNIYTINALTRMRFCTSEGTLEFEHKEKHINAPKGYKAWFEHKRLIKENIFFGHWSALKNINNENIYPMDTGCVWGNQLSAINLSDKQMINIDCF</sequence>
<dbReference type="PANTHER" id="PTHR40942">
    <property type="match status" value="1"/>
</dbReference>
<dbReference type="InterPro" id="IPR004843">
    <property type="entry name" value="Calcineurin-like_PHP"/>
</dbReference>
<organism evidence="10">
    <name type="scientific">hydrothermal vent metagenome</name>
    <dbReference type="NCBI Taxonomy" id="652676"/>
    <lineage>
        <taxon>unclassified sequences</taxon>
        <taxon>metagenomes</taxon>
        <taxon>ecological metagenomes</taxon>
    </lineage>
</organism>
<evidence type="ECO:0000259" key="9">
    <source>
        <dbReference type="Pfam" id="PF00149"/>
    </source>
</evidence>
<feature type="domain" description="Calcineurin-like phosphoesterase" evidence="9">
    <location>
        <begin position="5"/>
        <end position="152"/>
    </location>
</feature>
<evidence type="ECO:0000256" key="1">
    <source>
        <dbReference type="ARBA" id="ARBA00003413"/>
    </source>
</evidence>
<dbReference type="InterPro" id="IPR004617">
    <property type="entry name" value="ApaH"/>
</dbReference>
<gene>
    <name evidence="10" type="ORF">MNB_SUP05-5-617</name>
</gene>
<dbReference type="SUPFAM" id="SSF56300">
    <property type="entry name" value="Metallo-dependent phosphatases"/>
    <property type="match status" value="1"/>
</dbReference>
<dbReference type="AlphaFoldDB" id="A0A1W1BEY1"/>
<keyword evidence="4 10" id="KW-0378">Hydrolase</keyword>
<dbReference type="InterPro" id="IPR029052">
    <property type="entry name" value="Metallo-depent_PP-like"/>
</dbReference>
<dbReference type="NCBIfam" id="TIGR00668">
    <property type="entry name" value="apaH"/>
    <property type="match status" value="1"/>
</dbReference>
<reference evidence="10" key="1">
    <citation type="submission" date="2016-10" db="EMBL/GenBank/DDBJ databases">
        <authorList>
            <person name="de Groot N.N."/>
        </authorList>
    </citation>
    <scope>NUCLEOTIDE SEQUENCE</scope>
</reference>
<evidence type="ECO:0000256" key="6">
    <source>
        <dbReference type="ARBA" id="ARBA00032248"/>
    </source>
</evidence>
<dbReference type="EC" id="3.6.1.41" evidence="3"/>
<comment type="function">
    <text evidence="1">Hydrolyzes diadenosine 5',5'''-P1,P4-tetraphosphate to yield ADP.</text>
</comment>
<dbReference type="PIRSF" id="PIRSF000903">
    <property type="entry name" value="B5n-ttraPtase_sm"/>
    <property type="match status" value="1"/>
</dbReference>
<proteinExistence type="inferred from homology"/>
<comment type="similarity">
    <text evidence="2">Belongs to the Ap4A hydrolase family.</text>
</comment>
<dbReference type="Pfam" id="PF00149">
    <property type="entry name" value="Metallophos"/>
    <property type="match status" value="1"/>
</dbReference>